<gene>
    <name evidence="13" type="ORF">SMAX5B_003005</name>
</gene>
<dbReference type="GO" id="GO:1990907">
    <property type="term" value="C:beta-catenin-TCF complex"/>
    <property type="evidence" value="ECO:0007669"/>
    <property type="project" value="TreeGrafter"/>
</dbReference>
<dbReference type="PANTHER" id="PTHR10373:SF32">
    <property type="entry name" value="TRANSCRIPTION FACTOR 7-LIKE 2"/>
    <property type="match status" value="1"/>
</dbReference>
<feature type="domain" description="HMG box" evidence="12">
    <location>
        <begin position="425"/>
        <end position="493"/>
    </location>
</feature>
<feature type="compositionally biased region" description="Basic residues" evidence="11">
    <location>
        <begin position="629"/>
        <end position="638"/>
    </location>
</feature>
<dbReference type="GO" id="GO:0010456">
    <property type="term" value="P:cell proliferation in dorsal spinal cord"/>
    <property type="evidence" value="ECO:0007669"/>
    <property type="project" value="UniProtKB-ARBA"/>
</dbReference>
<dbReference type="GO" id="GO:0071664">
    <property type="term" value="C:catenin-TCF7L2 complex"/>
    <property type="evidence" value="ECO:0007669"/>
    <property type="project" value="TreeGrafter"/>
</dbReference>
<feature type="compositionally biased region" description="Polar residues" evidence="11">
    <location>
        <begin position="113"/>
        <end position="129"/>
    </location>
</feature>
<proteinExistence type="inferred from homology"/>
<feature type="region of interest" description="Disordered" evidence="11">
    <location>
        <begin position="381"/>
        <end position="426"/>
    </location>
</feature>
<keyword evidence="4" id="KW-0879">Wnt signaling pathway</keyword>
<evidence type="ECO:0000256" key="4">
    <source>
        <dbReference type="ARBA" id="ARBA00022687"/>
    </source>
</evidence>
<dbReference type="GO" id="GO:0008284">
    <property type="term" value="P:positive regulation of cell population proliferation"/>
    <property type="evidence" value="ECO:0007669"/>
    <property type="project" value="UniProtKB-ARBA"/>
</dbReference>
<comment type="similarity">
    <text evidence="2">Belongs to the TCF/LEF family.</text>
</comment>
<dbReference type="CDD" id="cd21996">
    <property type="entry name" value="HMG-box_TCF7-like"/>
    <property type="match status" value="1"/>
</dbReference>
<feature type="region of interest" description="Disordered" evidence="11">
    <location>
        <begin position="52"/>
        <end position="72"/>
    </location>
</feature>
<keyword evidence="5" id="KW-0805">Transcription regulation</keyword>
<evidence type="ECO:0000313" key="14">
    <source>
        <dbReference type="Proteomes" id="UP000246464"/>
    </source>
</evidence>
<dbReference type="PROSITE" id="PS50118">
    <property type="entry name" value="HMG_BOX_2"/>
    <property type="match status" value="1"/>
</dbReference>
<dbReference type="InterPro" id="IPR027397">
    <property type="entry name" value="Catenin-bd_sf"/>
</dbReference>
<feature type="compositionally biased region" description="Low complexity" evidence="11">
    <location>
        <begin position="175"/>
        <end position="184"/>
    </location>
</feature>
<feature type="region of interest" description="Disordered" evidence="11">
    <location>
        <begin position="111"/>
        <end position="201"/>
    </location>
</feature>
<evidence type="ECO:0000256" key="3">
    <source>
        <dbReference type="ARBA" id="ARBA00022491"/>
    </source>
</evidence>
<keyword evidence="9 10" id="KW-0539">Nucleus</keyword>
<keyword evidence="6 10" id="KW-0238">DNA-binding</keyword>
<reference evidence="13 14" key="1">
    <citation type="submission" date="2017-12" db="EMBL/GenBank/DDBJ databases">
        <title>Integrating genomic resources of turbot (Scophthalmus maximus) in depth evaluation of genetic and physical mapping variation across individuals.</title>
        <authorList>
            <person name="Martinez P."/>
        </authorList>
    </citation>
    <scope>NUCLEOTIDE SEQUENCE [LARGE SCALE GENOMIC DNA]</scope>
</reference>
<dbReference type="GO" id="GO:0007507">
    <property type="term" value="P:heart development"/>
    <property type="evidence" value="ECO:0007669"/>
    <property type="project" value="UniProtKB-ARBA"/>
</dbReference>
<evidence type="ECO:0000256" key="10">
    <source>
        <dbReference type="PROSITE-ProRule" id="PRU00267"/>
    </source>
</evidence>
<evidence type="ECO:0000256" key="11">
    <source>
        <dbReference type="SAM" id="MobiDB-lite"/>
    </source>
</evidence>
<dbReference type="SUPFAM" id="SSF47095">
    <property type="entry name" value="HMG-box"/>
    <property type="match status" value="1"/>
</dbReference>
<evidence type="ECO:0000256" key="6">
    <source>
        <dbReference type="ARBA" id="ARBA00023125"/>
    </source>
</evidence>
<dbReference type="AlphaFoldDB" id="A0A2U9CFD3"/>
<dbReference type="Pfam" id="PF08347">
    <property type="entry name" value="CTNNB1_binding"/>
    <property type="match status" value="1"/>
</dbReference>
<dbReference type="GO" id="GO:0060070">
    <property type="term" value="P:canonical Wnt signaling pathway"/>
    <property type="evidence" value="ECO:0007669"/>
    <property type="project" value="TreeGrafter"/>
</dbReference>
<feature type="compositionally biased region" description="Pro residues" evidence="11">
    <location>
        <begin position="660"/>
        <end position="674"/>
    </location>
</feature>
<dbReference type="Pfam" id="PF00505">
    <property type="entry name" value="HMG_box"/>
    <property type="match status" value="1"/>
</dbReference>
<dbReference type="Proteomes" id="UP000246464">
    <property type="component" value="Chromosome 16"/>
</dbReference>
<feature type="DNA-binding region" description="HMG box" evidence="10">
    <location>
        <begin position="425"/>
        <end position="493"/>
    </location>
</feature>
<feature type="region of interest" description="Disordered" evidence="11">
    <location>
        <begin position="491"/>
        <end position="686"/>
    </location>
</feature>
<dbReference type="GO" id="GO:0060847">
    <property type="term" value="P:endothelial cell fate specification"/>
    <property type="evidence" value="ECO:0007669"/>
    <property type="project" value="UniProtKB-ARBA"/>
</dbReference>
<feature type="compositionally biased region" description="Low complexity" evidence="11">
    <location>
        <begin position="583"/>
        <end position="599"/>
    </location>
</feature>
<keyword evidence="14" id="KW-1185">Reference proteome</keyword>
<dbReference type="SMART" id="SM00398">
    <property type="entry name" value="HMG"/>
    <property type="match status" value="1"/>
</dbReference>
<feature type="compositionally biased region" description="Basic and acidic residues" evidence="11">
    <location>
        <begin position="186"/>
        <end position="201"/>
    </location>
</feature>
<evidence type="ECO:0000256" key="9">
    <source>
        <dbReference type="ARBA" id="ARBA00023242"/>
    </source>
</evidence>
<dbReference type="Gene3D" id="1.10.30.10">
    <property type="entry name" value="High mobility group box domain"/>
    <property type="match status" value="1"/>
</dbReference>
<dbReference type="PANTHER" id="PTHR10373">
    <property type="entry name" value="TRANSCRIPTION FACTOR 7 FAMILY MEMBER"/>
    <property type="match status" value="1"/>
</dbReference>
<dbReference type="GO" id="GO:0021903">
    <property type="term" value="P:rostrocaudal neural tube patterning"/>
    <property type="evidence" value="ECO:0007669"/>
    <property type="project" value="UniProtKB-ARBA"/>
</dbReference>
<dbReference type="GO" id="GO:0030901">
    <property type="term" value="P:midbrain development"/>
    <property type="evidence" value="ECO:0007669"/>
    <property type="project" value="UniProtKB-ARBA"/>
</dbReference>
<feature type="compositionally biased region" description="Basic and acidic residues" evidence="11">
    <location>
        <begin position="145"/>
        <end position="170"/>
    </location>
</feature>
<keyword evidence="7" id="KW-0010">Activator</keyword>
<feature type="compositionally biased region" description="Polar residues" evidence="11">
    <location>
        <begin position="676"/>
        <end position="686"/>
    </location>
</feature>
<dbReference type="STRING" id="52904.ENSSMAP00000014974"/>
<accession>A0A2U9CFD3</accession>
<evidence type="ECO:0000256" key="1">
    <source>
        <dbReference type="ARBA" id="ARBA00004123"/>
    </source>
</evidence>
<feature type="compositionally biased region" description="Low complexity" evidence="11">
    <location>
        <begin position="643"/>
        <end position="659"/>
    </location>
</feature>
<dbReference type="GO" id="GO:0000978">
    <property type="term" value="F:RNA polymerase II cis-regulatory region sequence-specific DNA binding"/>
    <property type="evidence" value="ECO:0007669"/>
    <property type="project" value="TreeGrafter"/>
</dbReference>
<evidence type="ECO:0000259" key="12">
    <source>
        <dbReference type="PROSITE" id="PS50118"/>
    </source>
</evidence>
<feature type="compositionally biased region" description="Low complexity" evidence="11">
    <location>
        <begin position="397"/>
        <end position="414"/>
    </location>
</feature>
<feature type="compositionally biased region" description="Polar residues" evidence="11">
    <location>
        <begin position="573"/>
        <end position="582"/>
    </location>
</feature>
<evidence type="ECO:0000313" key="13">
    <source>
        <dbReference type="EMBL" id="AWP14810.1"/>
    </source>
</evidence>
<dbReference type="FunFam" id="4.10.900.10:FF:000002">
    <property type="entry name" value="transcription factor 7-like 2 isoform X1"/>
    <property type="match status" value="1"/>
</dbReference>
<evidence type="ECO:0000256" key="2">
    <source>
        <dbReference type="ARBA" id="ARBA00006569"/>
    </source>
</evidence>
<name>A0A2U9CFD3_SCOMX</name>
<feature type="compositionally biased region" description="Low complexity" evidence="11">
    <location>
        <begin position="563"/>
        <end position="572"/>
    </location>
</feature>
<evidence type="ECO:0000256" key="5">
    <source>
        <dbReference type="ARBA" id="ARBA00023015"/>
    </source>
</evidence>
<protein>
    <submittedName>
        <fullName evidence="13">Putative transcription factor 7-like 1-A</fullName>
    </submittedName>
</protein>
<dbReference type="InterPro" id="IPR013558">
    <property type="entry name" value="CTNNB1-bd_N"/>
</dbReference>
<dbReference type="FunFam" id="1.10.30.10:FF:000001">
    <property type="entry name" value="transcription factor 7 isoform X2"/>
    <property type="match status" value="1"/>
</dbReference>
<dbReference type="GO" id="GO:0000981">
    <property type="term" value="F:DNA-binding transcription factor activity, RNA polymerase II-specific"/>
    <property type="evidence" value="ECO:0007669"/>
    <property type="project" value="TreeGrafter"/>
</dbReference>
<dbReference type="GO" id="GO:0000785">
    <property type="term" value="C:chromatin"/>
    <property type="evidence" value="ECO:0007669"/>
    <property type="project" value="TreeGrafter"/>
</dbReference>
<keyword evidence="8" id="KW-0804">Transcription</keyword>
<dbReference type="Gene3D" id="4.10.900.10">
    <property type="entry name" value="TCF3-CBD (Catenin binding domain)"/>
    <property type="match status" value="1"/>
</dbReference>
<evidence type="ECO:0000256" key="7">
    <source>
        <dbReference type="ARBA" id="ARBA00023159"/>
    </source>
</evidence>
<organism evidence="13 14">
    <name type="scientific">Scophthalmus maximus</name>
    <name type="common">Turbot</name>
    <name type="synonym">Psetta maxima</name>
    <dbReference type="NCBI Taxonomy" id="52904"/>
    <lineage>
        <taxon>Eukaryota</taxon>
        <taxon>Metazoa</taxon>
        <taxon>Chordata</taxon>
        <taxon>Craniata</taxon>
        <taxon>Vertebrata</taxon>
        <taxon>Euteleostomi</taxon>
        <taxon>Actinopterygii</taxon>
        <taxon>Neopterygii</taxon>
        <taxon>Teleostei</taxon>
        <taxon>Neoteleostei</taxon>
        <taxon>Acanthomorphata</taxon>
        <taxon>Carangaria</taxon>
        <taxon>Pleuronectiformes</taxon>
        <taxon>Pleuronectoidei</taxon>
        <taxon>Scophthalmidae</taxon>
        <taxon>Scophthalmus</taxon>
    </lineage>
</organism>
<evidence type="ECO:0000256" key="8">
    <source>
        <dbReference type="ARBA" id="ARBA00023163"/>
    </source>
</evidence>
<comment type="subcellular location">
    <subcellularLocation>
        <location evidence="1">Nucleus</location>
    </subcellularLocation>
</comment>
<keyword evidence="3" id="KW-0678">Repressor</keyword>
<dbReference type="InterPro" id="IPR036910">
    <property type="entry name" value="HMG_box_dom_sf"/>
</dbReference>
<dbReference type="InterPro" id="IPR024940">
    <property type="entry name" value="TCF/LEF"/>
</dbReference>
<sequence length="701" mass="76814">MKYISVGSNELQRRSLLGLLTPPPRLFVPPQQTTGVNLLLLVWDQLIAPGQTPPRPAAACRADPGSVKTPGPPVLPARLRPPLCSFQSASEEPSAPQEQTLWTRRRLHHNESDNNQELECRTNSPNMPQLNGADGDDLGANDELIAFKDEGEQEEEKRSRSAGRDLDDVKSSLVNESETNSSSDSEADRRPRLRPDLESRIRHSQLFEQALRRRQQQDGGLFQPSPYMGYPFFMIPDLGNLCSPYLANGALATGARTYLPIQWPLLDVPGRSTMRDNATPTQLSNSVPVVQHPHMTHLHPLLSYSPEAFSPQRASPGFSPDAGVSRSPHAACYPVSPGGMAQITHPLGWLQGQHMYPITGGFSPAALSSLVSSGFSPRLVQNPQSSVPHPAIVKQEPGCSSSSSQPGKSTSCSQQEREDERKPHIKKPLNAFMLYMREERPHVVAQCKVKESATINQILGQRWHSLSKEEQAKYYELARKERLLHSKLYPGWSARDNYGKKKKRKRAKSETQLEGPDEDEDFPPQLKKPRGVEDTPHTHTHTHSLLTHPPPQTAHTHARPHTVSHLTHTHLSQASPASSLDSPATPTTALASPAAPAPTHTEHTHLSYSHSGHTSPYGEQLQPLSLTTKPHRPSHPPGRHAVTPGPSTPSSSSSDTPTSSPLPPPLPFLVPPPTSAHQSAASANGALTQSQLFSLRRTNQL</sequence>
<dbReference type="InterPro" id="IPR009071">
    <property type="entry name" value="HMG_box_dom"/>
</dbReference>
<dbReference type="EMBL" id="CP026258">
    <property type="protein sequence ID" value="AWP14810.1"/>
    <property type="molecule type" value="Genomic_DNA"/>
</dbReference>